<proteinExistence type="predicted"/>
<keyword evidence="2" id="KW-1133">Transmembrane helix</keyword>
<keyword evidence="2" id="KW-0812">Transmembrane</keyword>
<evidence type="ECO:0000313" key="5">
    <source>
        <dbReference type="Proteomes" id="UP001486888"/>
    </source>
</evidence>
<evidence type="ECO:0000313" key="4">
    <source>
        <dbReference type="EMBL" id="XAO46270.1"/>
    </source>
</evidence>
<feature type="region of interest" description="Disordered" evidence="1">
    <location>
        <begin position="206"/>
        <end position="293"/>
    </location>
</feature>
<keyword evidence="5" id="KW-1185">Reference proteome</keyword>
<feature type="region of interest" description="Disordered" evidence="1">
    <location>
        <begin position="423"/>
        <end position="468"/>
    </location>
</feature>
<evidence type="ECO:0008006" key="6">
    <source>
        <dbReference type="Google" id="ProtNLM"/>
    </source>
</evidence>
<evidence type="ECO:0000256" key="1">
    <source>
        <dbReference type="SAM" id="MobiDB-lite"/>
    </source>
</evidence>
<name>A0AAU6WET3_9MICC</name>
<keyword evidence="3" id="KW-0732">Signal</keyword>
<evidence type="ECO:0000256" key="2">
    <source>
        <dbReference type="SAM" id="Phobius"/>
    </source>
</evidence>
<accession>A0AAU6WET3</accession>
<keyword evidence="2" id="KW-0472">Membrane</keyword>
<protein>
    <recommendedName>
        <fullName evidence="6">IPT/TIG domain-containing protein</fullName>
    </recommendedName>
</protein>
<evidence type="ECO:0000256" key="3">
    <source>
        <dbReference type="SAM" id="SignalP"/>
    </source>
</evidence>
<feature type="signal peptide" evidence="3">
    <location>
        <begin position="1"/>
        <end position="43"/>
    </location>
</feature>
<dbReference type="RefSeq" id="WP_345472450.1">
    <property type="nucleotide sequence ID" value="NZ_CP125942.1"/>
</dbReference>
<feature type="compositionally biased region" description="Polar residues" evidence="1">
    <location>
        <begin position="240"/>
        <end position="254"/>
    </location>
</feature>
<sequence length="491" mass="50241">MSSPYATQRTALGRDNRFRTLLIAVVVAMMLSCGLVATSPAQAAGTLSVTSNLGTGKASATGATTITVKGSGFQSVKNGFGGIYVVFGYISNTAGWKPSKGGTSGKDFYYVADSQTKNNKGYQRFVAFPGSSTADSANGGTIAANGTFSTTIVIPGPTFSAATASGGSKNIDCREVTCGIITIGAHGVVNGANEAFTPVSFGSASAQTQKQSQKQTTKDTSTAQQSTESATSQQAPSAGGESTNSTTQQGGNDTADTEPNGEQTADEESAEDTSNGQTVREAVTSGDPTLGLEQGTVIAGRSLGFTGRGFAAGEQVVASISSGLSAAGPVVAGEFGEIAGTVQIPADTVAGTHKIKLTGAGSGTSVEAEFSVMADAQALASATPQDQQPIRWALIAVVVAGALLAVLIISSLISGIMRSRRKAAQKSEPAISRQRKVKRRVQKRRRPAKGRPPVEQTMEARASVGQEALAEDELQTSALDLLEESFDKERA</sequence>
<dbReference type="Gene3D" id="2.60.40.230">
    <property type="entry name" value="Neocarzinostatin-like"/>
    <property type="match status" value="1"/>
</dbReference>
<organism evidence="4 5">
    <name type="scientific">Glutamicibacter ectropisis</name>
    <dbReference type="NCBI Taxonomy" id="3046593"/>
    <lineage>
        <taxon>Bacteria</taxon>
        <taxon>Bacillati</taxon>
        <taxon>Actinomycetota</taxon>
        <taxon>Actinomycetes</taxon>
        <taxon>Micrococcales</taxon>
        <taxon>Micrococcaceae</taxon>
        <taxon>Glutamicibacter</taxon>
    </lineage>
</organism>
<dbReference type="AlphaFoldDB" id="A0AAU6WET3"/>
<feature type="compositionally biased region" description="Low complexity" evidence="1">
    <location>
        <begin position="206"/>
        <end position="238"/>
    </location>
</feature>
<reference evidence="4 5" key="1">
    <citation type="submission" date="2023-05" db="EMBL/GenBank/DDBJ databases">
        <title>Glutamicibacter sp. B1, complete genome.</title>
        <authorList>
            <person name="Long Y.H."/>
            <person name="Fang T."/>
            <person name="Li X.Y."/>
        </authorList>
    </citation>
    <scope>NUCLEOTIDE SEQUENCE [LARGE SCALE GENOMIC DNA]</scope>
    <source>
        <strain evidence="4 5">B1</strain>
    </source>
</reference>
<dbReference type="KEGG" id="gey:QMQ05_01610"/>
<dbReference type="EMBL" id="CP125942">
    <property type="protein sequence ID" value="XAO46270.1"/>
    <property type="molecule type" value="Genomic_DNA"/>
</dbReference>
<feature type="transmembrane region" description="Helical" evidence="2">
    <location>
        <begin position="392"/>
        <end position="417"/>
    </location>
</feature>
<feature type="chain" id="PRO_5043335715" description="IPT/TIG domain-containing protein" evidence="3">
    <location>
        <begin position="44"/>
        <end position="491"/>
    </location>
</feature>
<dbReference type="Proteomes" id="UP001486888">
    <property type="component" value="Chromosome"/>
</dbReference>
<feature type="compositionally biased region" description="Basic residues" evidence="1">
    <location>
        <begin position="433"/>
        <end position="449"/>
    </location>
</feature>
<gene>
    <name evidence="4" type="ORF">QMQ05_01610</name>
</gene>